<dbReference type="SMART" id="SM00248">
    <property type="entry name" value="ANK"/>
    <property type="match status" value="10"/>
</dbReference>
<feature type="repeat" description="ANK" evidence="3">
    <location>
        <begin position="400"/>
        <end position="432"/>
    </location>
</feature>
<feature type="repeat" description="ANK" evidence="3">
    <location>
        <begin position="435"/>
        <end position="467"/>
    </location>
</feature>
<dbReference type="InterPro" id="IPR036770">
    <property type="entry name" value="Ankyrin_rpt-contain_sf"/>
</dbReference>
<evidence type="ECO:0000256" key="2">
    <source>
        <dbReference type="ARBA" id="ARBA00023043"/>
    </source>
</evidence>
<keyword evidence="1" id="KW-0677">Repeat</keyword>
<dbReference type="Proteomes" id="UP000281474">
    <property type="component" value="Unassembled WGS sequence"/>
</dbReference>
<dbReference type="PANTHER" id="PTHR24171:SF8">
    <property type="entry name" value="BRCA1-ASSOCIATED RING DOMAIN PROTEIN 1"/>
    <property type="match status" value="1"/>
</dbReference>
<dbReference type="Gene3D" id="1.25.40.20">
    <property type="entry name" value="Ankyrin repeat-containing domain"/>
    <property type="match status" value="4"/>
</dbReference>
<proteinExistence type="predicted"/>
<dbReference type="PROSITE" id="PS50088">
    <property type="entry name" value="ANK_REPEAT"/>
    <property type="match status" value="7"/>
</dbReference>
<dbReference type="EMBL" id="QZEI01000020">
    <property type="protein sequence ID" value="RLV60165.1"/>
    <property type="molecule type" value="Genomic_DNA"/>
</dbReference>
<gene>
    <name evidence="4" type="ORF">D5018_08505</name>
</gene>
<accession>A0A3L8PY33</accession>
<dbReference type="PROSITE" id="PS50297">
    <property type="entry name" value="ANK_REP_REGION"/>
    <property type="match status" value="5"/>
</dbReference>
<evidence type="ECO:0000256" key="3">
    <source>
        <dbReference type="PROSITE-ProRule" id="PRU00023"/>
    </source>
</evidence>
<dbReference type="OrthoDB" id="307920at2"/>
<evidence type="ECO:0000256" key="1">
    <source>
        <dbReference type="ARBA" id="ARBA00022737"/>
    </source>
</evidence>
<sequence>MSYALTLPFNQSDYQFLSQQIDSQIDRAGFNSKKEKLYPVYIHFRCMDGEETVEFKVKAHVRYKAYEAVPFVTHKPFDSKIKKRNYLCKKIGSFTNWYLFFFDNLSATGSRKLICQALERGLNIDRVDAWGNSAIVHAISHDKILCVKYIIEKGADLTHKYGAGHTLLQVAIIKDSKKSIKLLLSRDDIDVNQTGAHSMTALHHASKRGNYKLVSELVERGADVHALDDSNRTPLLYAAGIGCTTCIHLLLNSGANINHTDKQGKSPLMVAALNGYYLCIDFLIEHGAEITARTHSGQTALMLAVESENAGCVMLLNQHGLAVNDSDKFNNTPLMTATRLESYSCVTTLLKLGAEPNYSLFPNKSLQVSTPLHIAAEKGNLNCIGALMCYKASTSVVDQNGKAPLHILAEKGNTKGIKSLMSHEATINLEQVDGDGNSALILAAKNGHQGTIEYLEQMGADVTVKDKLGHDLKYIKSQNNIDGMQAKATQNSRRRRRGY</sequence>
<feature type="repeat" description="ANK" evidence="3">
    <location>
        <begin position="263"/>
        <end position="295"/>
    </location>
</feature>
<feature type="repeat" description="ANK" evidence="3">
    <location>
        <begin position="367"/>
        <end position="399"/>
    </location>
</feature>
<evidence type="ECO:0000313" key="4">
    <source>
        <dbReference type="EMBL" id="RLV60165.1"/>
    </source>
</evidence>
<protein>
    <submittedName>
        <fullName evidence="4">Ankyrin repeat domain-containing protein</fullName>
    </submittedName>
</protein>
<dbReference type="GO" id="GO:0004842">
    <property type="term" value="F:ubiquitin-protein transferase activity"/>
    <property type="evidence" value="ECO:0007669"/>
    <property type="project" value="TreeGrafter"/>
</dbReference>
<dbReference type="RefSeq" id="WP_121838584.1">
    <property type="nucleotide sequence ID" value="NZ_ML014769.1"/>
</dbReference>
<dbReference type="AlphaFoldDB" id="A0A3L8PY33"/>
<feature type="repeat" description="ANK" evidence="3">
    <location>
        <begin position="296"/>
        <end position="328"/>
    </location>
</feature>
<dbReference type="Pfam" id="PF12796">
    <property type="entry name" value="Ank_2"/>
    <property type="match status" value="4"/>
</dbReference>
<organism evidence="4 5">
    <name type="scientific">Parashewanella curva</name>
    <dbReference type="NCBI Taxonomy" id="2338552"/>
    <lineage>
        <taxon>Bacteria</taxon>
        <taxon>Pseudomonadati</taxon>
        <taxon>Pseudomonadota</taxon>
        <taxon>Gammaproteobacteria</taxon>
        <taxon>Alteromonadales</taxon>
        <taxon>Shewanellaceae</taxon>
        <taxon>Parashewanella</taxon>
    </lineage>
</organism>
<feature type="repeat" description="ANK" evidence="3">
    <location>
        <begin position="197"/>
        <end position="229"/>
    </location>
</feature>
<dbReference type="InterPro" id="IPR002110">
    <property type="entry name" value="Ankyrin_rpt"/>
</dbReference>
<keyword evidence="5" id="KW-1185">Reference proteome</keyword>
<reference evidence="4 5" key="1">
    <citation type="submission" date="2018-09" db="EMBL/GenBank/DDBJ databases">
        <title>Phylogeny of the Shewanellaceae, and recommendation for two new genera, Pseudoshewanella and Parashewanella.</title>
        <authorList>
            <person name="Wang G."/>
        </authorList>
    </citation>
    <scope>NUCLEOTIDE SEQUENCE [LARGE SCALE GENOMIC DNA]</scope>
    <source>
        <strain evidence="4 5">C51</strain>
    </source>
</reference>
<dbReference type="GO" id="GO:0085020">
    <property type="term" value="P:protein K6-linked ubiquitination"/>
    <property type="evidence" value="ECO:0007669"/>
    <property type="project" value="TreeGrafter"/>
</dbReference>
<name>A0A3L8PY33_9GAMM</name>
<dbReference type="SUPFAM" id="SSF48403">
    <property type="entry name" value="Ankyrin repeat"/>
    <property type="match status" value="1"/>
</dbReference>
<dbReference type="PANTHER" id="PTHR24171">
    <property type="entry name" value="ANKYRIN REPEAT DOMAIN-CONTAINING PROTEIN 39-RELATED"/>
    <property type="match status" value="1"/>
</dbReference>
<evidence type="ECO:0000313" key="5">
    <source>
        <dbReference type="Proteomes" id="UP000281474"/>
    </source>
</evidence>
<feature type="repeat" description="ANK" evidence="3">
    <location>
        <begin position="230"/>
        <end position="262"/>
    </location>
</feature>
<comment type="caution">
    <text evidence="4">The sequence shown here is derived from an EMBL/GenBank/DDBJ whole genome shotgun (WGS) entry which is preliminary data.</text>
</comment>
<keyword evidence="2 3" id="KW-0040">ANK repeat</keyword>